<dbReference type="STRING" id="44933.SAMN05660971_01721"/>
<proteinExistence type="inferred from homology"/>
<keyword evidence="17" id="KW-1185">Reference proteome</keyword>
<dbReference type="RefSeq" id="WP_371860395.1">
    <property type="nucleotide sequence ID" value="NZ_BJXU01000035.1"/>
</dbReference>
<sequence>MSSDPRPLAILLMGPTAAGKTDLAIELREALNGEIVSVDSAMIYRGMDIGSAKPSADELRRAPHRLIDIRDPVEAYSAAEFREDALREMQDIVAKGKVPLLVGGTMMYFKRLMDGVANLPSADPAVRQKLEQMAREQGLEALHRRLGEVDPESASRIHPNDPQRLMRALEVHEISGQSLTELWNRQPPQNFPFRTLSIGLAPADRAVLHERIARRFSLMLEAGFLDEVATLRARGDLSLELPSMKCVGYRQAWHYLDGDYDLAEMRYRGVVATRQLAKRQLTWLRSWPELHWVDPLAGKAAAELLKLVRVSGT</sequence>
<keyword evidence="8 10" id="KW-0460">Magnesium</keyword>
<evidence type="ECO:0000256" key="4">
    <source>
        <dbReference type="ARBA" id="ARBA00022679"/>
    </source>
</evidence>
<evidence type="ECO:0000313" key="17">
    <source>
        <dbReference type="Proteomes" id="UP000321726"/>
    </source>
</evidence>
<comment type="caution">
    <text evidence="10">Lacks conserved residue(s) required for the propagation of feature annotation.</text>
</comment>
<dbReference type="PANTHER" id="PTHR11088:SF60">
    <property type="entry name" value="TRNA DIMETHYLALLYLTRANSFERASE"/>
    <property type="match status" value="1"/>
</dbReference>
<dbReference type="HAMAP" id="MF_00185">
    <property type="entry name" value="IPP_trans"/>
    <property type="match status" value="1"/>
</dbReference>
<comment type="catalytic activity">
    <reaction evidence="9 10 11">
        <text>adenosine(37) in tRNA + dimethylallyl diphosphate = N(6)-dimethylallyladenosine(37) in tRNA + diphosphate</text>
        <dbReference type="Rhea" id="RHEA:26482"/>
        <dbReference type="Rhea" id="RHEA-COMP:10162"/>
        <dbReference type="Rhea" id="RHEA-COMP:10375"/>
        <dbReference type="ChEBI" id="CHEBI:33019"/>
        <dbReference type="ChEBI" id="CHEBI:57623"/>
        <dbReference type="ChEBI" id="CHEBI:74411"/>
        <dbReference type="ChEBI" id="CHEBI:74415"/>
        <dbReference type="EC" id="2.5.1.75"/>
    </reaction>
</comment>
<reference evidence="14 17" key="2">
    <citation type="submission" date="2019-07" db="EMBL/GenBank/DDBJ databases">
        <title>Whole genome shotgun sequence of Halomonas cupida NBRC 102219.</title>
        <authorList>
            <person name="Hosoyama A."/>
            <person name="Uohara A."/>
            <person name="Ohji S."/>
            <person name="Ichikawa N."/>
        </authorList>
    </citation>
    <scope>NUCLEOTIDE SEQUENCE [LARGE SCALE GENOMIC DNA]</scope>
    <source>
        <strain evidence="14 17">NBRC 102219</strain>
    </source>
</reference>
<gene>
    <name evidence="10 14" type="primary">miaA</name>
    <name evidence="14" type="ORF">HCU01_11430</name>
    <name evidence="15" type="ORF">SAMN05660971_01721</name>
</gene>
<evidence type="ECO:0000256" key="7">
    <source>
        <dbReference type="ARBA" id="ARBA00022840"/>
    </source>
</evidence>
<feature type="binding site" evidence="10">
    <location>
        <begin position="16"/>
        <end position="21"/>
    </location>
    <ligand>
        <name>substrate</name>
    </ligand>
</feature>
<reference evidence="15 16" key="1">
    <citation type="submission" date="2016-11" db="EMBL/GenBank/DDBJ databases">
        <authorList>
            <person name="Jaros S."/>
            <person name="Januszkiewicz K."/>
            <person name="Wedrychowicz H."/>
        </authorList>
    </citation>
    <scope>NUCLEOTIDE SEQUENCE [LARGE SCALE GENOMIC DNA]</scope>
    <source>
        <strain evidence="15 16">DSM 4740</strain>
    </source>
</reference>
<accession>A0A1M7EP92</accession>
<dbReference type="FunFam" id="1.10.20.140:FF:000001">
    <property type="entry name" value="tRNA dimethylallyltransferase"/>
    <property type="match status" value="1"/>
</dbReference>
<comment type="similarity">
    <text evidence="3 10 13">Belongs to the IPP transferase family.</text>
</comment>
<evidence type="ECO:0000313" key="16">
    <source>
        <dbReference type="Proteomes" id="UP000184123"/>
    </source>
</evidence>
<evidence type="ECO:0000256" key="13">
    <source>
        <dbReference type="RuleBase" id="RU003785"/>
    </source>
</evidence>
<evidence type="ECO:0000313" key="14">
    <source>
        <dbReference type="EMBL" id="GEN23194.1"/>
    </source>
</evidence>
<dbReference type="Gene3D" id="3.40.50.300">
    <property type="entry name" value="P-loop containing nucleotide triphosphate hydrolases"/>
    <property type="match status" value="1"/>
</dbReference>
<evidence type="ECO:0000256" key="10">
    <source>
        <dbReference type="HAMAP-Rule" id="MF_00185"/>
    </source>
</evidence>
<evidence type="ECO:0000256" key="11">
    <source>
        <dbReference type="RuleBase" id="RU003783"/>
    </source>
</evidence>
<dbReference type="GO" id="GO:0006400">
    <property type="term" value="P:tRNA modification"/>
    <property type="evidence" value="ECO:0007669"/>
    <property type="project" value="TreeGrafter"/>
</dbReference>
<feature type="site" description="Interaction with substrate tRNA" evidence="10">
    <location>
        <position position="127"/>
    </location>
</feature>
<evidence type="ECO:0000256" key="1">
    <source>
        <dbReference type="ARBA" id="ARBA00001946"/>
    </source>
</evidence>
<dbReference type="InterPro" id="IPR018022">
    <property type="entry name" value="IPT"/>
</dbReference>
<dbReference type="AlphaFoldDB" id="A0A1M7EP92"/>
<evidence type="ECO:0000256" key="2">
    <source>
        <dbReference type="ARBA" id="ARBA00003213"/>
    </source>
</evidence>
<evidence type="ECO:0000256" key="12">
    <source>
        <dbReference type="RuleBase" id="RU003784"/>
    </source>
</evidence>
<keyword evidence="7 10" id="KW-0067">ATP-binding</keyword>
<comment type="function">
    <text evidence="2 10 12">Catalyzes the transfer of a dimethylallyl group onto the adenine at position 37 in tRNAs that read codons beginning with uridine, leading to the formation of N6-(dimethylallyl)adenosine (i(6)A).</text>
</comment>
<dbReference type="NCBIfam" id="TIGR00174">
    <property type="entry name" value="miaA"/>
    <property type="match status" value="1"/>
</dbReference>
<keyword evidence="5 10" id="KW-0819">tRNA processing</keyword>
<evidence type="ECO:0000256" key="5">
    <source>
        <dbReference type="ARBA" id="ARBA00022694"/>
    </source>
</evidence>
<protein>
    <recommendedName>
        <fullName evidence="10">tRNA dimethylallyltransferase</fullName>
        <ecNumber evidence="10">2.5.1.75</ecNumber>
    </recommendedName>
    <alternativeName>
        <fullName evidence="10">Dimethylallyl diphosphate:tRNA dimethylallyltransferase</fullName>
        <shortName evidence="10">DMAPP:tRNA dimethylallyltransferase</shortName>
        <shortName evidence="10">DMATase</shortName>
    </alternativeName>
    <alternativeName>
        <fullName evidence="10">Isopentenyl-diphosphate:tRNA isopentenyltransferase</fullName>
        <shortName evidence="10">IPP transferase</shortName>
        <shortName evidence="10">IPPT</shortName>
        <shortName evidence="10">IPTase</shortName>
    </alternativeName>
</protein>
<feature type="region of interest" description="Interaction with substrate tRNA" evidence="10">
    <location>
        <begin position="163"/>
        <end position="167"/>
    </location>
</feature>
<dbReference type="PANTHER" id="PTHR11088">
    <property type="entry name" value="TRNA DIMETHYLALLYLTRANSFERASE"/>
    <property type="match status" value="1"/>
</dbReference>
<evidence type="ECO:0000256" key="9">
    <source>
        <dbReference type="ARBA" id="ARBA00049563"/>
    </source>
</evidence>
<keyword evidence="4 10" id="KW-0808">Transferase</keyword>
<dbReference type="InterPro" id="IPR027417">
    <property type="entry name" value="P-loop_NTPase"/>
</dbReference>
<dbReference type="EMBL" id="FRCA01000004">
    <property type="protein sequence ID" value="SHL93279.1"/>
    <property type="molecule type" value="Genomic_DNA"/>
</dbReference>
<organism evidence="15 16">
    <name type="scientific">Halomonas cupida</name>
    <dbReference type="NCBI Taxonomy" id="44933"/>
    <lineage>
        <taxon>Bacteria</taxon>
        <taxon>Pseudomonadati</taxon>
        <taxon>Pseudomonadota</taxon>
        <taxon>Gammaproteobacteria</taxon>
        <taxon>Oceanospirillales</taxon>
        <taxon>Halomonadaceae</taxon>
        <taxon>Halomonas</taxon>
    </lineage>
</organism>
<comment type="subunit">
    <text evidence="10">Monomer.</text>
</comment>
<evidence type="ECO:0000256" key="6">
    <source>
        <dbReference type="ARBA" id="ARBA00022741"/>
    </source>
</evidence>
<name>A0A1M7EP92_9GAMM</name>
<feature type="site" description="Interaction with substrate tRNA" evidence="10">
    <location>
        <position position="105"/>
    </location>
</feature>
<dbReference type="GO" id="GO:0005524">
    <property type="term" value="F:ATP binding"/>
    <property type="evidence" value="ECO:0007669"/>
    <property type="project" value="UniProtKB-UniRule"/>
</dbReference>
<evidence type="ECO:0000256" key="3">
    <source>
        <dbReference type="ARBA" id="ARBA00005842"/>
    </source>
</evidence>
<dbReference type="Proteomes" id="UP000321726">
    <property type="component" value="Unassembled WGS sequence"/>
</dbReference>
<evidence type="ECO:0000313" key="15">
    <source>
        <dbReference type="EMBL" id="SHL93279.1"/>
    </source>
</evidence>
<dbReference type="SUPFAM" id="SSF52540">
    <property type="entry name" value="P-loop containing nucleoside triphosphate hydrolases"/>
    <property type="match status" value="2"/>
</dbReference>
<dbReference type="EMBL" id="BJXU01000035">
    <property type="protein sequence ID" value="GEN23194.1"/>
    <property type="molecule type" value="Genomic_DNA"/>
</dbReference>
<dbReference type="Pfam" id="PF01715">
    <property type="entry name" value="IPPT"/>
    <property type="match status" value="1"/>
</dbReference>
<dbReference type="Gene3D" id="1.10.20.140">
    <property type="match status" value="1"/>
</dbReference>
<comment type="cofactor">
    <cofactor evidence="1 10">
        <name>Mg(2+)</name>
        <dbReference type="ChEBI" id="CHEBI:18420"/>
    </cofactor>
</comment>
<keyword evidence="6 10" id="KW-0547">Nucleotide-binding</keyword>
<feature type="binding site" evidence="10">
    <location>
        <begin position="14"/>
        <end position="21"/>
    </location>
    <ligand>
        <name>ATP</name>
        <dbReference type="ChEBI" id="CHEBI:30616"/>
    </ligand>
</feature>
<dbReference type="EC" id="2.5.1.75" evidence="10"/>
<evidence type="ECO:0000256" key="8">
    <source>
        <dbReference type="ARBA" id="ARBA00022842"/>
    </source>
</evidence>
<feature type="region of interest" description="Interaction with substrate tRNA" evidence="10">
    <location>
        <begin position="39"/>
        <end position="42"/>
    </location>
</feature>
<dbReference type="InterPro" id="IPR039657">
    <property type="entry name" value="Dimethylallyltransferase"/>
</dbReference>
<dbReference type="GO" id="GO:0052381">
    <property type="term" value="F:tRNA dimethylallyltransferase activity"/>
    <property type="evidence" value="ECO:0007669"/>
    <property type="project" value="UniProtKB-UniRule"/>
</dbReference>
<dbReference type="Proteomes" id="UP000184123">
    <property type="component" value="Unassembled WGS sequence"/>
</dbReference>